<sequence length="180" mass="20425">MKRAAFLYCADIDLTRFKVLNQRDQLPFVVGRDWGGSNYTLDQAFRLRVLLDLLGGEGRDVTAMAGLGPTYATKMIFNALSKFPRHPLNKVVPSDCYLGVVVYKEPEQDGEILRSSEWIACELERLPAWLDERRTDSITGQRKEIIRIFLVNVTRAAKFVRERADALGLPEGSDYSEIPD</sequence>
<dbReference type="STRING" id="245187.SAMN04488003_12142"/>
<dbReference type="AlphaFoldDB" id="A0A1H8HL39"/>
<evidence type="ECO:0000313" key="2">
    <source>
        <dbReference type="Proteomes" id="UP000199585"/>
    </source>
</evidence>
<keyword evidence="2" id="KW-1185">Reference proteome</keyword>
<accession>A0A1H8HL39</accession>
<evidence type="ECO:0000313" key="1">
    <source>
        <dbReference type="EMBL" id="SEN56806.1"/>
    </source>
</evidence>
<gene>
    <name evidence="1" type="ORF">SAMN04488003_12142</name>
</gene>
<dbReference type="RefSeq" id="WP_089904755.1">
    <property type="nucleotide sequence ID" value="NZ_FOCI01000021.1"/>
</dbReference>
<reference evidence="1 2" key="1">
    <citation type="submission" date="2016-10" db="EMBL/GenBank/DDBJ databases">
        <authorList>
            <person name="de Groot N.N."/>
        </authorList>
    </citation>
    <scope>NUCLEOTIDE SEQUENCE [LARGE SCALE GENOMIC DNA]</scope>
    <source>
        <strain evidence="1 2">DSM 16213</strain>
    </source>
</reference>
<dbReference type="Proteomes" id="UP000199585">
    <property type="component" value="Unassembled WGS sequence"/>
</dbReference>
<dbReference type="OrthoDB" id="7867811at2"/>
<dbReference type="EMBL" id="FOCI01000021">
    <property type="protein sequence ID" value="SEN56806.1"/>
    <property type="molecule type" value="Genomic_DNA"/>
</dbReference>
<organism evidence="1 2">
    <name type="scientific">Loktanella fryxellensis</name>
    <dbReference type="NCBI Taxonomy" id="245187"/>
    <lineage>
        <taxon>Bacteria</taxon>
        <taxon>Pseudomonadati</taxon>
        <taxon>Pseudomonadota</taxon>
        <taxon>Alphaproteobacteria</taxon>
        <taxon>Rhodobacterales</taxon>
        <taxon>Roseobacteraceae</taxon>
        <taxon>Loktanella</taxon>
    </lineage>
</organism>
<proteinExistence type="predicted"/>
<protein>
    <submittedName>
        <fullName evidence="1">Uncharacterized protein</fullName>
    </submittedName>
</protein>
<name>A0A1H8HL39_9RHOB</name>